<organism evidence="2 3">
    <name type="scientific">Lysinibacillus telephonicus</name>
    <dbReference type="NCBI Taxonomy" id="1714840"/>
    <lineage>
        <taxon>Bacteria</taxon>
        <taxon>Bacillati</taxon>
        <taxon>Bacillota</taxon>
        <taxon>Bacilli</taxon>
        <taxon>Bacillales</taxon>
        <taxon>Bacillaceae</taxon>
        <taxon>Lysinibacillus</taxon>
    </lineage>
</organism>
<dbReference type="OrthoDB" id="9804333at2"/>
<dbReference type="PANTHER" id="PTHR42924:SF3">
    <property type="entry name" value="POLYMERASE_HISTIDINOL PHOSPHATASE N-TERMINAL DOMAIN-CONTAINING PROTEIN"/>
    <property type="match status" value="1"/>
</dbReference>
<comment type="caution">
    <text evidence="2">The sequence shown here is derived from an EMBL/GenBank/DDBJ whole genome shotgun (WGS) entry which is preliminary data.</text>
</comment>
<dbReference type="InterPro" id="IPR004013">
    <property type="entry name" value="PHP_dom"/>
</dbReference>
<evidence type="ECO:0000259" key="1">
    <source>
        <dbReference type="SMART" id="SM00481"/>
    </source>
</evidence>
<dbReference type="GO" id="GO:0004534">
    <property type="term" value="F:5'-3' RNA exonuclease activity"/>
    <property type="evidence" value="ECO:0007669"/>
    <property type="project" value="TreeGrafter"/>
</dbReference>
<dbReference type="Proteomes" id="UP000276349">
    <property type="component" value="Unassembled WGS sequence"/>
</dbReference>
<proteinExistence type="predicted"/>
<dbReference type="Pfam" id="PF02811">
    <property type="entry name" value="PHP"/>
    <property type="match status" value="1"/>
</dbReference>
<dbReference type="Gene3D" id="1.10.150.650">
    <property type="match status" value="1"/>
</dbReference>
<dbReference type="PANTHER" id="PTHR42924">
    <property type="entry name" value="EXONUCLEASE"/>
    <property type="match status" value="1"/>
</dbReference>
<dbReference type="EMBL" id="RXNR01000038">
    <property type="protein sequence ID" value="RTQ91655.1"/>
    <property type="molecule type" value="Genomic_DNA"/>
</dbReference>
<name>A0A3S0HZW3_9BACI</name>
<reference evidence="2 3" key="1">
    <citation type="submission" date="2018-12" db="EMBL/GenBank/DDBJ databases">
        <authorList>
            <person name="Yu L."/>
        </authorList>
    </citation>
    <scope>NUCLEOTIDE SEQUENCE [LARGE SCALE GENOMIC DNA]</scope>
    <source>
        <strain evidence="2 3">S5H2222</strain>
    </source>
</reference>
<dbReference type="GO" id="GO:0035312">
    <property type="term" value="F:5'-3' DNA exonuclease activity"/>
    <property type="evidence" value="ECO:0007669"/>
    <property type="project" value="TreeGrafter"/>
</dbReference>
<dbReference type="RefSeq" id="WP_126294951.1">
    <property type="nucleotide sequence ID" value="NZ_CP155468.1"/>
</dbReference>
<dbReference type="AlphaFoldDB" id="A0A3S0HZW3"/>
<dbReference type="SMART" id="SM00481">
    <property type="entry name" value="POLIIIAc"/>
    <property type="match status" value="1"/>
</dbReference>
<evidence type="ECO:0000313" key="2">
    <source>
        <dbReference type="EMBL" id="RTQ91655.1"/>
    </source>
</evidence>
<keyword evidence="3" id="KW-1185">Reference proteome</keyword>
<sequence length="277" mass="31355">MKIDLHMHTTCSDGEMTPGEILQLGIDQQLEIMSIADHDSLDAYFELAKNPLQISPKMLVGMEFNTDGPNGELHILGFGLDPTYPALKQYCKFRKNERINWSKSIVQKLQQLGFSIKWENCFQRAKGGIIVRTHIADELVAIGAFPTAKHAYETLLIKGAPAYIERAGKTSKGAIDLIHEAGGLAFLAHPGIYSFNFEFENILKEGIDGIEVFYALHKKQTMNYWYEVAKQHDLYMSVGSDFHGFTSKNPQMIGSVPFEEEELMKWIPQLLEKKVQQ</sequence>
<protein>
    <submittedName>
        <fullName evidence="2">PHP domain-containing protein</fullName>
    </submittedName>
</protein>
<dbReference type="CDD" id="cd07438">
    <property type="entry name" value="PHP_HisPPase_AMP"/>
    <property type="match status" value="1"/>
</dbReference>
<feature type="domain" description="Polymerase/histidinol phosphatase N-terminal" evidence="1">
    <location>
        <begin position="3"/>
        <end position="68"/>
    </location>
</feature>
<dbReference type="InterPro" id="IPR003141">
    <property type="entry name" value="Pol/His_phosphatase_N"/>
</dbReference>
<dbReference type="InterPro" id="IPR016195">
    <property type="entry name" value="Pol/histidinol_Pase-like"/>
</dbReference>
<dbReference type="SUPFAM" id="SSF89550">
    <property type="entry name" value="PHP domain-like"/>
    <property type="match status" value="1"/>
</dbReference>
<accession>A0A3S0HZW3</accession>
<dbReference type="Gene3D" id="3.20.20.140">
    <property type="entry name" value="Metal-dependent hydrolases"/>
    <property type="match status" value="1"/>
</dbReference>
<evidence type="ECO:0000313" key="3">
    <source>
        <dbReference type="Proteomes" id="UP000276349"/>
    </source>
</evidence>
<gene>
    <name evidence="2" type="ORF">EKG35_13150</name>
</gene>
<dbReference type="InterPro" id="IPR052018">
    <property type="entry name" value="PHP_domain"/>
</dbReference>